<dbReference type="GO" id="GO:0006083">
    <property type="term" value="P:acetate metabolic process"/>
    <property type="evidence" value="ECO:0007669"/>
    <property type="project" value="TreeGrafter"/>
</dbReference>
<sequence length="360" mass="39479">MDNQMKILVINPGGMSTKIAVFNNGFLLFNKSISHSMAELECFETIFEQKDFRKNLILKALKDEGIELDEIDQFVGRGGMVRNLQSGVYRINKDYLNDAAIGLNGQHASNLGGILADELAKKTHSNKDAYTVDPVMVDEYEDIARFSGMADISRVRSFHALNQKAVARRYSKEHDKPYDKVNLIVAHLGSGVSVGAHKLGRIIDVNSALGGDGPMSPERAGGVPPLALIDMCFSGEYTYKEVYKKLIGEGGVYSYLGTKDMLEVEKRHNEGDEKASQVLEAMAYQVAKDIGASAAVLEGNVDAIILTGSIAYCEPMIEWIAQRTQFVGANLVVYPGEDEMQALALGVKDALLGEREILDY</sequence>
<dbReference type="NCBIfam" id="NF002834">
    <property type="entry name" value="PRK03011.1-5"/>
    <property type="match status" value="1"/>
</dbReference>
<evidence type="ECO:0000256" key="3">
    <source>
        <dbReference type="ARBA" id="ARBA00022490"/>
    </source>
</evidence>
<evidence type="ECO:0000256" key="4">
    <source>
        <dbReference type="ARBA" id="ARBA00022679"/>
    </source>
</evidence>
<evidence type="ECO:0000313" key="11">
    <source>
        <dbReference type="EMBL" id="ABU70602.1"/>
    </source>
</evidence>
<evidence type="ECO:0000256" key="2">
    <source>
        <dbReference type="ARBA" id="ARBA00008748"/>
    </source>
</evidence>
<dbReference type="NCBIfam" id="TIGR02707">
    <property type="entry name" value="butyr_kinase"/>
    <property type="match status" value="1"/>
</dbReference>
<keyword evidence="3 9" id="KW-0963">Cytoplasm</keyword>
<dbReference type="SUPFAM" id="SSF53067">
    <property type="entry name" value="Actin-like ATPase domain"/>
    <property type="match status" value="2"/>
</dbReference>
<dbReference type="PRINTS" id="PR00471">
    <property type="entry name" value="ACETATEKNASE"/>
</dbReference>
<evidence type="ECO:0000256" key="9">
    <source>
        <dbReference type="HAMAP-Rule" id="MF_00542"/>
    </source>
</evidence>
<reference evidence="11 12" key="1">
    <citation type="submission" date="2007-08" db="EMBL/GenBank/DDBJ databases">
        <authorList>
            <consortium name="The Vibrio harveyi Genome Sequencing Project"/>
            <person name="Bassler B."/>
            <person name="Clifton S.W."/>
            <person name="Fulton L."/>
            <person name="Delehaunty K."/>
            <person name="Fronick C."/>
            <person name="Harrison M."/>
            <person name="Markivic C."/>
            <person name="Fulton R."/>
            <person name="Tin-Wollam A.-M."/>
            <person name="Shah N."/>
            <person name="Pepin K."/>
            <person name="Nash W."/>
            <person name="Thiruvilangam P."/>
            <person name="Bhonagiri V."/>
            <person name="Waters C."/>
            <person name="Tu K.C."/>
            <person name="Irgon J."/>
            <person name="Wilson R.K."/>
        </authorList>
    </citation>
    <scope>NUCLEOTIDE SEQUENCE [LARGE SCALE GENOMIC DNA]</scope>
    <source>
        <strain evidence="12">ATCC BAA-1116 / BB120</strain>
    </source>
</reference>
<dbReference type="GO" id="GO:0005737">
    <property type="term" value="C:cytoplasm"/>
    <property type="evidence" value="ECO:0007669"/>
    <property type="project" value="UniProtKB-SubCell"/>
</dbReference>
<dbReference type="KEGG" id="vha:VIBHAR_01633"/>
<dbReference type="GO" id="GO:0047761">
    <property type="term" value="F:butyrate kinase activity"/>
    <property type="evidence" value="ECO:0007669"/>
    <property type="project" value="UniProtKB-UniRule"/>
</dbReference>
<dbReference type="HAMAP" id="MF_00542">
    <property type="entry name" value="Butyrate_kinase"/>
    <property type="match status" value="1"/>
</dbReference>
<keyword evidence="5 9" id="KW-0547">Nucleotide-binding</keyword>
<proteinExistence type="inferred from homology"/>
<evidence type="ECO:0000313" key="12">
    <source>
        <dbReference type="Proteomes" id="UP000008152"/>
    </source>
</evidence>
<keyword evidence="6 9" id="KW-0418">Kinase</keyword>
<dbReference type="PIRSF" id="PIRSF036458">
    <property type="entry name" value="Butyrate_kin"/>
    <property type="match status" value="1"/>
</dbReference>
<evidence type="ECO:0000256" key="7">
    <source>
        <dbReference type="ARBA" id="ARBA00022840"/>
    </source>
</evidence>
<dbReference type="PANTHER" id="PTHR21060:SF3">
    <property type="entry name" value="BUTYRATE KINASE 2-RELATED"/>
    <property type="match status" value="1"/>
</dbReference>
<comment type="subcellular location">
    <subcellularLocation>
        <location evidence="1 9">Cytoplasm</location>
    </subcellularLocation>
</comment>
<name>A7MTL1_VIBC1</name>
<dbReference type="InterPro" id="IPR011245">
    <property type="entry name" value="Butyrate_kin"/>
</dbReference>
<evidence type="ECO:0000256" key="5">
    <source>
        <dbReference type="ARBA" id="ARBA00022741"/>
    </source>
</evidence>
<dbReference type="GO" id="GO:0005524">
    <property type="term" value="F:ATP binding"/>
    <property type="evidence" value="ECO:0007669"/>
    <property type="project" value="UniProtKB-KW"/>
</dbReference>
<dbReference type="EMBL" id="CP000789">
    <property type="protein sequence ID" value="ABU70602.1"/>
    <property type="molecule type" value="Genomic_DNA"/>
</dbReference>
<keyword evidence="4 9" id="KW-0808">Transferase</keyword>
<accession>A7MTL1</accession>
<organism evidence="11 12">
    <name type="scientific">Vibrio campbellii (strain ATCC BAA-1116)</name>
    <dbReference type="NCBI Taxonomy" id="2902295"/>
    <lineage>
        <taxon>Bacteria</taxon>
        <taxon>Pseudomonadati</taxon>
        <taxon>Pseudomonadota</taxon>
        <taxon>Gammaproteobacteria</taxon>
        <taxon>Vibrionales</taxon>
        <taxon>Vibrionaceae</taxon>
        <taxon>Vibrio</taxon>
    </lineage>
</organism>
<evidence type="ECO:0000256" key="6">
    <source>
        <dbReference type="ARBA" id="ARBA00022777"/>
    </source>
</evidence>
<dbReference type="PROSITE" id="PS01076">
    <property type="entry name" value="ACETATE_KINASE_2"/>
    <property type="match status" value="1"/>
</dbReference>
<comment type="catalytic activity">
    <reaction evidence="8 9">
        <text>butanoate + ATP = butanoyl phosphate + ADP</text>
        <dbReference type="Rhea" id="RHEA:13585"/>
        <dbReference type="ChEBI" id="CHEBI:17968"/>
        <dbReference type="ChEBI" id="CHEBI:30616"/>
        <dbReference type="ChEBI" id="CHEBI:58079"/>
        <dbReference type="ChEBI" id="CHEBI:456216"/>
        <dbReference type="EC" id="2.7.2.7"/>
    </reaction>
</comment>
<dbReference type="AlphaFoldDB" id="A7MTL1"/>
<dbReference type="Proteomes" id="UP000008152">
    <property type="component" value="Chromosome I"/>
</dbReference>
<dbReference type="Gene3D" id="3.30.420.40">
    <property type="match status" value="2"/>
</dbReference>
<comment type="similarity">
    <text evidence="2 9 10">Belongs to the acetokinase family.</text>
</comment>
<dbReference type="CDD" id="cd24011">
    <property type="entry name" value="ASKHA_NBD_BK"/>
    <property type="match status" value="1"/>
</dbReference>
<evidence type="ECO:0000256" key="8">
    <source>
        <dbReference type="ARBA" id="ARBA00048596"/>
    </source>
</evidence>
<protein>
    <recommendedName>
        <fullName evidence="9">Probable butyrate kinase</fullName>
        <shortName evidence="9">BK</shortName>
        <ecNumber evidence="9">2.7.2.7</ecNumber>
    </recommendedName>
    <alternativeName>
        <fullName evidence="9">Branched-chain carboxylic acid kinase</fullName>
    </alternativeName>
</protein>
<dbReference type="InterPro" id="IPR000890">
    <property type="entry name" value="Aliphatic_acid_kin_short-chain"/>
</dbReference>
<dbReference type="Pfam" id="PF00871">
    <property type="entry name" value="Acetate_kinase"/>
    <property type="match status" value="1"/>
</dbReference>
<keyword evidence="7 9" id="KW-0067">ATP-binding</keyword>
<evidence type="ECO:0000256" key="1">
    <source>
        <dbReference type="ARBA" id="ARBA00004496"/>
    </source>
</evidence>
<evidence type="ECO:0000256" key="10">
    <source>
        <dbReference type="RuleBase" id="RU003835"/>
    </source>
</evidence>
<dbReference type="InterPro" id="IPR043129">
    <property type="entry name" value="ATPase_NBD"/>
</dbReference>
<dbReference type="GO" id="GO:0008776">
    <property type="term" value="F:acetate kinase activity"/>
    <property type="evidence" value="ECO:0007669"/>
    <property type="project" value="TreeGrafter"/>
</dbReference>
<dbReference type="PANTHER" id="PTHR21060">
    <property type="entry name" value="ACETATE KINASE"/>
    <property type="match status" value="1"/>
</dbReference>
<dbReference type="InterPro" id="IPR023865">
    <property type="entry name" value="Aliphatic_acid_kinase_CS"/>
</dbReference>
<dbReference type="EC" id="2.7.2.7" evidence="9"/>
<gene>
    <name evidence="9" type="primary">buk</name>
    <name evidence="11" type="ordered locus">VIBHAR_01633</name>
</gene>
<dbReference type="PATRIC" id="fig|338187.36.peg.1551"/>